<accession>A0ABP0GR30</accession>
<reference evidence="1 2" key="1">
    <citation type="submission" date="2024-02" db="EMBL/GenBank/DDBJ databases">
        <authorList>
            <person name="Daric V."/>
            <person name="Darras S."/>
        </authorList>
    </citation>
    <scope>NUCLEOTIDE SEQUENCE [LARGE SCALE GENOMIC DNA]</scope>
</reference>
<gene>
    <name evidence="1" type="ORF">CVLEPA_LOCUS27585</name>
</gene>
<evidence type="ECO:0000313" key="2">
    <source>
        <dbReference type="Proteomes" id="UP001642483"/>
    </source>
</evidence>
<name>A0ABP0GR30_CLALP</name>
<sequence length="75" mass="8667">MLKYDDCADRIEMYMRIINGDSNENKEKTLTRHFHGIASEYTAKFKKDGKDCLIKGHEDDFAEALSKDRTSSSFV</sequence>
<comment type="caution">
    <text evidence="1">The sequence shown here is derived from an EMBL/GenBank/DDBJ whole genome shotgun (WGS) entry which is preliminary data.</text>
</comment>
<dbReference type="EMBL" id="CAWYQH010000141">
    <property type="protein sequence ID" value="CAK8694196.1"/>
    <property type="molecule type" value="Genomic_DNA"/>
</dbReference>
<dbReference type="Proteomes" id="UP001642483">
    <property type="component" value="Unassembled WGS sequence"/>
</dbReference>
<protein>
    <submittedName>
        <fullName evidence="1">Uncharacterized protein</fullName>
    </submittedName>
</protein>
<organism evidence="1 2">
    <name type="scientific">Clavelina lepadiformis</name>
    <name type="common">Light-bulb sea squirt</name>
    <name type="synonym">Ascidia lepadiformis</name>
    <dbReference type="NCBI Taxonomy" id="159417"/>
    <lineage>
        <taxon>Eukaryota</taxon>
        <taxon>Metazoa</taxon>
        <taxon>Chordata</taxon>
        <taxon>Tunicata</taxon>
        <taxon>Ascidiacea</taxon>
        <taxon>Aplousobranchia</taxon>
        <taxon>Clavelinidae</taxon>
        <taxon>Clavelina</taxon>
    </lineage>
</organism>
<proteinExistence type="predicted"/>
<evidence type="ECO:0000313" key="1">
    <source>
        <dbReference type="EMBL" id="CAK8694196.1"/>
    </source>
</evidence>
<keyword evidence="2" id="KW-1185">Reference proteome</keyword>